<organism evidence="2 3">
    <name type="scientific">Rhodotorula paludigena</name>
    <dbReference type="NCBI Taxonomy" id="86838"/>
    <lineage>
        <taxon>Eukaryota</taxon>
        <taxon>Fungi</taxon>
        <taxon>Dikarya</taxon>
        <taxon>Basidiomycota</taxon>
        <taxon>Pucciniomycotina</taxon>
        <taxon>Microbotryomycetes</taxon>
        <taxon>Sporidiobolales</taxon>
        <taxon>Sporidiobolaceae</taxon>
        <taxon>Rhodotorula</taxon>
    </lineage>
</organism>
<dbReference type="EMBL" id="BQKY01000002">
    <property type="protein sequence ID" value="GJN87676.1"/>
    <property type="molecule type" value="Genomic_DNA"/>
</dbReference>
<evidence type="ECO:0000313" key="2">
    <source>
        <dbReference type="EMBL" id="GJN87676.1"/>
    </source>
</evidence>
<dbReference type="AlphaFoldDB" id="A0AAV5G592"/>
<feature type="compositionally biased region" description="Basic and acidic residues" evidence="1">
    <location>
        <begin position="67"/>
        <end position="76"/>
    </location>
</feature>
<feature type="compositionally biased region" description="Basic and acidic residues" evidence="1">
    <location>
        <begin position="27"/>
        <end position="55"/>
    </location>
</feature>
<evidence type="ECO:0000256" key="1">
    <source>
        <dbReference type="SAM" id="MobiDB-lite"/>
    </source>
</evidence>
<accession>A0AAV5G592</accession>
<name>A0AAV5G592_9BASI</name>
<protein>
    <submittedName>
        <fullName evidence="2">Uncharacterized protein</fullName>
    </submittedName>
</protein>
<dbReference type="Proteomes" id="UP001342314">
    <property type="component" value="Unassembled WGS sequence"/>
</dbReference>
<gene>
    <name evidence="2" type="ORF">Rhopal_000631-T1</name>
</gene>
<feature type="region of interest" description="Disordered" evidence="1">
    <location>
        <begin position="262"/>
        <end position="281"/>
    </location>
</feature>
<evidence type="ECO:0000313" key="3">
    <source>
        <dbReference type="Proteomes" id="UP001342314"/>
    </source>
</evidence>
<proteinExistence type="predicted"/>
<feature type="region of interest" description="Disordered" evidence="1">
    <location>
        <begin position="25"/>
        <end position="113"/>
    </location>
</feature>
<keyword evidence="3" id="KW-1185">Reference proteome</keyword>
<comment type="caution">
    <text evidence="2">The sequence shown here is derived from an EMBL/GenBank/DDBJ whole genome shotgun (WGS) entry which is preliminary data.</text>
</comment>
<sequence length="281" mass="30590">MTAVKDLKVKTPFIFTNVPASKILLQKTDKGKGKAGKSDDDDSSKSDKVALKEAANKTQSLSSKKTGGKEKNGEKKPKAKLAGVKAPQKHSKKVKFQPAVQSTNTGSGAHAAAAQKTERAKYLEVLLKGVLPLAPSLQPDSHPVAPPPLHCARKIFQRGGNFNYEVDQDEWFANTGIVWTDEHTSGLEGREKCAAEQIRKMKKGFPFGQNGKRLFVEQSQYMTGIKNNSHVMRNRDAHCKTNKKHKAKCRFAKVKTDNEAAAARDAAGQPGSKGLWEVGAT</sequence>
<reference evidence="2 3" key="1">
    <citation type="submission" date="2021-12" db="EMBL/GenBank/DDBJ databases">
        <title>High titer production of polyol ester of fatty acids by Rhodotorula paludigena BS15 towards product separation-free biomass refinery.</title>
        <authorList>
            <person name="Mano J."/>
            <person name="Ono H."/>
            <person name="Tanaka T."/>
            <person name="Naito K."/>
            <person name="Sushida H."/>
            <person name="Ike M."/>
            <person name="Tokuyasu K."/>
            <person name="Kitaoka M."/>
        </authorList>
    </citation>
    <scope>NUCLEOTIDE SEQUENCE [LARGE SCALE GENOMIC DNA]</scope>
    <source>
        <strain evidence="2 3">BS15</strain>
    </source>
</reference>